<dbReference type="SUPFAM" id="SSF64153">
    <property type="entry name" value="YjeF N-terminal domain-like"/>
    <property type="match status" value="1"/>
</dbReference>
<dbReference type="Proteomes" id="UP000410984">
    <property type="component" value="Unassembled WGS sequence"/>
</dbReference>
<dbReference type="InterPro" id="IPR004443">
    <property type="entry name" value="YjeF_N_dom"/>
</dbReference>
<name>A0A509EGW8_9HYPH</name>
<evidence type="ECO:0000313" key="3">
    <source>
        <dbReference type="EMBL" id="VUD73627.1"/>
    </source>
</evidence>
<accession>A0A509EGW8</accession>
<keyword evidence="4" id="KW-1185">Reference proteome</keyword>
<protein>
    <submittedName>
        <fullName evidence="3">NAD(P)H-hydrate epimerase</fullName>
        <ecNumber evidence="3">5.1.99.6</ecNumber>
    </submittedName>
</protein>
<dbReference type="InterPro" id="IPR036652">
    <property type="entry name" value="YjeF_N_dom_sf"/>
</dbReference>
<dbReference type="AlphaFoldDB" id="A0A509EGW8"/>
<evidence type="ECO:0000313" key="4">
    <source>
        <dbReference type="Proteomes" id="UP000410984"/>
    </source>
</evidence>
<proteinExistence type="predicted"/>
<evidence type="ECO:0000256" key="1">
    <source>
        <dbReference type="SAM" id="MobiDB-lite"/>
    </source>
</evidence>
<dbReference type="EMBL" id="CABFPH010000079">
    <property type="protein sequence ID" value="VUD73627.1"/>
    <property type="molecule type" value="Genomic_DNA"/>
</dbReference>
<keyword evidence="3" id="KW-0413">Isomerase</keyword>
<dbReference type="PROSITE" id="PS51385">
    <property type="entry name" value="YJEF_N"/>
    <property type="match status" value="1"/>
</dbReference>
<organism evidence="3 4">
    <name type="scientific">Methylobacterium symbioticum</name>
    <dbReference type="NCBI Taxonomy" id="2584084"/>
    <lineage>
        <taxon>Bacteria</taxon>
        <taxon>Pseudomonadati</taxon>
        <taxon>Pseudomonadota</taxon>
        <taxon>Alphaproteobacteria</taxon>
        <taxon>Hyphomicrobiales</taxon>
        <taxon>Methylobacteriaceae</taxon>
        <taxon>Methylobacterium</taxon>
    </lineage>
</organism>
<gene>
    <name evidence="3" type="primary">nnrE</name>
    <name evidence="3" type="ORF">MET9862_04246</name>
</gene>
<evidence type="ECO:0000259" key="2">
    <source>
        <dbReference type="PROSITE" id="PS51385"/>
    </source>
</evidence>
<feature type="compositionally biased region" description="Basic and acidic residues" evidence="1">
    <location>
        <begin position="46"/>
        <end position="59"/>
    </location>
</feature>
<feature type="region of interest" description="Disordered" evidence="1">
    <location>
        <begin position="45"/>
        <end position="65"/>
    </location>
</feature>
<sequence>MTGARLLTVEAMRRVDAAAIAAGTPGLTLMERAGAAVAARARARLARSEERRGGEEGRSRGAPYH</sequence>
<dbReference type="Gene3D" id="3.40.50.10260">
    <property type="entry name" value="YjeF N-terminal domain"/>
    <property type="match status" value="1"/>
</dbReference>
<dbReference type="EC" id="5.1.99.6" evidence="3"/>
<dbReference type="GO" id="GO:0052856">
    <property type="term" value="F:NAD(P)HX epimerase activity"/>
    <property type="evidence" value="ECO:0007669"/>
    <property type="project" value="UniProtKB-EC"/>
</dbReference>
<feature type="domain" description="YjeF N-terminal" evidence="2">
    <location>
        <begin position="12"/>
        <end position="65"/>
    </location>
</feature>
<reference evidence="3 4" key="1">
    <citation type="submission" date="2019-06" db="EMBL/GenBank/DDBJ databases">
        <authorList>
            <person name="Rodrigo-Torres L."/>
            <person name="Arahal R. D."/>
            <person name="Lucena T."/>
        </authorList>
    </citation>
    <scope>NUCLEOTIDE SEQUENCE [LARGE SCALE GENOMIC DNA]</scope>
    <source>
        <strain evidence="3 4">SB0023/3</strain>
    </source>
</reference>